<gene>
    <name evidence="1" type="ORF">RUM44_013246</name>
</gene>
<evidence type="ECO:0000313" key="1">
    <source>
        <dbReference type="EMBL" id="KAK6641534.1"/>
    </source>
</evidence>
<evidence type="ECO:0000313" key="2">
    <source>
        <dbReference type="Proteomes" id="UP001359485"/>
    </source>
</evidence>
<accession>A0ABR1BH99</accession>
<dbReference type="Pfam" id="PF14978">
    <property type="entry name" value="MRP-63"/>
    <property type="match status" value="1"/>
</dbReference>
<sequence>MRLTTVLCRWKKALPGGNIWKGKHRLYKKVTPLHVAKKAIEFELEEKNMFYLRNPYLSPEQAIGYATYELAPSNPEEIKLQQIKEKGWKLDRHLCDRFGYLKITDKWE</sequence>
<reference evidence="1 2" key="1">
    <citation type="submission" date="2023-09" db="EMBL/GenBank/DDBJ databases">
        <title>Genomes of two closely related lineages of the louse Polyplax serrata with different host specificities.</title>
        <authorList>
            <person name="Martinu J."/>
            <person name="Tarabai H."/>
            <person name="Stefka J."/>
            <person name="Hypsa V."/>
        </authorList>
    </citation>
    <scope>NUCLEOTIDE SEQUENCE [LARGE SCALE GENOMIC DNA]</scope>
    <source>
        <strain evidence="1">98ZLc_SE</strain>
    </source>
</reference>
<dbReference type="EMBL" id="JAWJWF010000001">
    <property type="protein sequence ID" value="KAK6641534.1"/>
    <property type="molecule type" value="Genomic_DNA"/>
</dbReference>
<proteinExistence type="predicted"/>
<keyword evidence="2" id="KW-1185">Reference proteome</keyword>
<dbReference type="PANTHER" id="PTHR14520:SF4">
    <property type="entry name" value="LARGE RIBOSOMAL SUBUNIT PROTEIN ML63"/>
    <property type="match status" value="1"/>
</dbReference>
<dbReference type="PANTHER" id="PTHR14520">
    <property type="entry name" value="MITOCHONDRIAL RIBOSOMAL PROTEIN 63"/>
    <property type="match status" value="1"/>
</dbReference>
<evidence type="ECO:0008006" key="3">
    <source>
        <dbReference type="Google" id="ProtNLM"/>
    </source>
</evidence>
<organism evidence="1 2">
    <name type="scientific">Polyplax serrata</name>
    <name type="common">Common mouse louse</name>
    <dbReference type="NCBI Taxonomy" id="468196"/>
    <lineage>
        <taxon>Eukaryota</taxon>
        <taxon>Metazoa</taxon>
        <taxon>Ecdysozoa</taxon>
        <taxon>Arthropoda</taxon>
        <taxon>Hexapoda</taxon>
        <taxon>Insecta</taxon>
        <taxon>Pterygota</taxon>
        <taxon>Neoptera</taxon>
        <taxon>Paraneoptera</taxon>
        <taxon>Psocodea</taxon>
        <taxon>Troctomorpha</taxon>
        <taxon>Phthiraptera</taxon>
        <taxon>Anoplura</taxon>
        <taxon>Polyplacidae</taxon>
        <taxon>Polyplax</taxon>
    </lineage>
</organism>
<dbReference type="InterPro" id="IPR016576">
    <property type="entry name" value="Ribosomal_mL63"/>
</dbReference>
<comment type="caution">
    <text evidence="1">The sequence shown here is derived from an EMBL/GenBank/DDBJ whole genome shotgun (WGS) entry which is preliminary data.</text>
</comment>
<name>A0ABR1BH99_POLSC</name>
<dbReference type="Proteomes" id="UP001359485">
    <property type="component" value="Unassembled WGS sequence"/>
</dbReference>
<protein>
    <recommendedName>
        <fullName evidence="3">39S ribosomal protein L15, mitochondrial</fullName>
    </recommendedName>
</protein>